<dbReference type="Gene3D" id="1.25.40.10">
    <property type="entry name" value="Tetratricopeptide repeat domain"/>
    <property type="match status" value="1"/>
</dbReference>
<reference evidence="1" key="1">
    <citation type="journal article" date="2020" name="Stud. Mycol.">
        <title>101 Dothideomycetes genomes: a test case for predicting lifestyles and emergence of pathogens.</title>
        <authorList>
            <person name="Haridas S."/>
            <person name="Albert R."/>
            <person name="Binder M."/>
            <person name="Bloem J."/>
            <person name="Labutti K."/>
            <person name="Salamov A."/>
            <person name="Andreopoulos B."/>
            <person name="Baker S."/>
            <person name="Barry K."/>
            <person name="Bills G."/>
            <person name="Bluhm B."/>
            <person name="Cannon C."/>
            <person name="Castanera R."/>
            <person name="Culley D."/>
            <person name="Daum C."/>
            <person name="Ezra D."/>
            <person name="Gonzalez J."/>
            <person name="Henrissat B."/>
            <person name="Kuo A."/>
            <person name="Liang C."/>
            <person name="Lipzen A."/>
            <person name="Lutzoni F."/>
            <person name="Magnuson J."/>
            <person name="Mondo S."/>
            <person name="Nolan M."/>
            <person name="Ohm R."/>
            <person name="Pangilinan J."/>
            <person name="Park H.-J."/>
            <person name="Ramirez L."/>
            <person name="Alfaro M."/>
            <person name="Sun H."/>
            <person name="Tritt A."/>
            <person name="Yoshinaga Y."/>
            <person name="Zwiers L.-H."/>
            <person name="Turgeon B."/>
            <person name="Goodwin S."/>
            <person name="Spatafora J."/>
            <person name="Crous P."/>
            <person name="Grigoriev I."/>
        </authorList>
    </citation>
    <scope>NUCLEOTIDE SEQUENCE</scope>
    <source>
        <strain evidence="1">CBS 175.79</strain>
    </source>
</reference>
<dbReference type="Proteomes" id="UP000799778">
    <property type="component" value="Unassembled WGS sequence"/>
</dbReference>
<dbReference type="AlphaFoldDB" id="A0A6A5XSH3"/>
<protein>
    <recommendedName>
        <fullName evidence="3">EF-hand domain-containing protein</fullName>
    </recommendedName>
</protein>
<sequence length="534" mass="59785">MSTEIPIPGAAIPGLQGRRASYRGANCMLAIAEANRALSALRVRKALDIYTCVLEANNGHIVAFLNRSLCYLLLGYPTLAVADAHRAVLAINHTMNSSTDTLDARTHLYNMWLFVREADPELDSWTTGPNQYAGAGRFPFLNVPLASLTIEPEPERGPESCIVDEATPIKRTSTHLLRNVWLKAYYRLAVALWQCGGGAWQSAVDQIDIVRDMNDISRDDISCFRKLWERIDTDASDIITEEAFIHSFLKHRGLEPIPPGSCIRSLIRSRFTKAKREAFPWDRDSLVWVDTHSPIPLDLSMLTESSPVEFFFKIGNGPGASARLALRAKRGIYGNQCLLREDSAFRAVLPRPAVFNYYAEDSGIEELGNITRNLDATESCHYIDWSYDTSVRLPYEAVRLRHAGRSESDGIEAVFNMNYDGWILETIRMKIDGTMRVRKLPEDDPPRADGNPMDIRHYHMNKYLDPMWTFTYGEYSHERPSMGAIQPLIHAITPAARVYTGGVPSVANVKVINLGTSIEVVSQGRIMPGEVLVG</sequence>
<dbReference type="RefSeq" id="XP_033384050.1">
    <property type="nucleotide sequence ID" value="XM_033533855.1"/>
</dbReference>
<evidence type="ECO:0008006" key="3">
    <source>
        <dbReference type="Google" id="ProtNLM"/>
    </source>
</evidence>
<evidence type="ECO:0000313" key="2">
    <source>
        <dbReference type="Proteomes" id="UP000799778"/>
    </source>
</evidence>
<proteinExistence type="predicted"/>
<organism evidence="1 2">
    <name type="scientific">Aaosphaeria arxii CBS 175.79</name>
    <dbReference type="NCBI Taxonomy" id="1450172"/>
    <lineage>
        <taxon>Eukaryota</taxon>
        <taxon>Fungi</taxon>
        <taxon>Dikarya</taxon>
        <taxon>Ascomycota</taxon>
        <taxon>Pezizomycotina</taxon>
        <taxon>Dothideomycetes</taxon>
        <taxon>Pleosporomycetidae</taxon>
        <taxon>Pleosporales</taxon>
        <taxon>Pleosporales incertae sedis</taxon>
        <taxon>Aaosphaeria</taxon>
    </lineage>
</organism>
<keyword evidence="2" id="KW-1185">Reference proteome</keyword>
<dbReference type="SUPFAM" id="SSF48452">
    <property type="entry name" value="TPR-like"/>
    <property type="match status" value="1"/>
</dbReference>
<dbReference type="OrthoDB" id="438641at2759"/>
<dbReference type="EMBL" id="ML978069">
    <property type="protein sequence ID" value="KAF2015711.1"/>
    <property type="molecule type" value="Genomic_DNA"/>
</dbReference>
<dbReference type="GeneID" id="54291252"/>
<gene>
    <name evidence="1" type="ORF">BU24DRAFT_491926</name>
</gene>
<accession>A0A6A5XSH3</accession>
<name>A0A6A5XSH3_9PLEO</name>
<dbReference type="InterPro" id="IPR011990">
    <property type="entry name" value="TPR-like_helical_dom_sf"/>
</dbReference>
<evidence type="ECO:0000313" key="1">
    <source>
        <dbReference type="EMBL" id="KAF2015711.1"/>
    </source>
</evidence>